<dbReference type="EMBL" id="GBRH01248787">
    <property type="protein sequence ID" value="JAD49108.1"/>
    <property type="molecule type" value="Transcribed_RNA"/>
</dbReference>
<proteinExistence type="predicted"/>
<dbReference type="AlphaFoldDB" id="A0A0A9AH06"/>
<organism evidence="1">
    <name type="scientific">Arundo donax</name>
    <name type="common">Giant reed</name>
    <name type="synonym">Donax arundinaceus</name>
    <dbReference type="NCBI Taxonomy" id="35708"/>
    <lineage>
        <taxon>Eukaryota</taxon>
        <taxon>Viridiplantae</taxon>
        <taxon>Streptophyta</taxon>
        <taxon>Embryophyta</taxon>
        <taxon>Tracheophyta</taxon>
        <taxon>Spermatophyta</taxon>
        <taxon>Magnoliopsida</taxon>
        <taxon>Liliopsida</taxon>
        <taxon>Poales</taxon>
        <taxon>Poaceae</taxon>
        <taxon>PACMAD clade</taxon>
        <taxon>Arundinoideae</taxon>
        <taxon>Arundineae</taxon>
        <taxon>Arundo</taxon>
    </lineage>
</organism>
<accession>A0A0A9AH06</accession>
<evidence type="ECO:0000313" key="1">
    <source>
        <dbReference type="EMBL" id="JAD49108.1"/>
    </source>
</evidence>
<reference evidence="1" key="2">
    <citation type="journal article" date="2015" name="Data Brief">
        <title>Shoot transcriptome of the giant reed, Arundo donax.</title>
        <authorList>
            <person name="Barrero R.A."/>
            <person name="Guerrero F.D."/>
            <person name="Moolhuijzen P."/>
            <person name="Goolsby J.A."/>
            <person name="Tidwell J."/>
            <person name="Bellgard S.E."/>
            <person name="Bellgard M.I."/>
        </authorList>
    </citation>
    <scope>NUCLEOTIDE SEQUENCE</scope>
    <source>
        <tissue evidence="1">Shoot tissue taken approximately 20 cm above the soil surface</tissue>
    </source>
</reference>
<reference evidence="1" key="1">
    <citation type="submission" date="2014-09" db="EMBL/GenBank/DDBJ databases">
        <authorList>
            <person name="Magalhaes I.L.F."/>
            <person name="Oliveira U."/>
            <person name="Santos F.R."/>
            <person name="Vidigal T.H.D.A."/>
            <person name="Brescovit A.D."/>
            <person name="Santos A.J."/>
        </authorList>
    </citation>
    <scope>NUCLEOTIDE SEQUENCE</scope>
    <source>
        <tissue evidence="1">Shoot tissue taken approximately 20 cm above the soil surface</tissue>
    </source>
</reference>
<sequence length="41" mass="4828">MDLQRCTDCHVVLRLLSMITGSLEVGRDRNRFHRGLLMMPR</sequence>
<name>A0A0A9AH06_ARUDO</name>
<protein>
    <submittedName>
        <fullName evidence="1">Uncharacterized protein</fullName>
    </submittedName>
</protein>